<accession>A0ABP0UY13</accession>
<organism evidence="1 2">
    <name type="scientific">Sphagnum troendelagicum</name>
    <dbReference type="NCBI Taxonomy" id="128251"/>
    <lineage>
        <taxon>Eukaryota</taxon>
        <taxon>Viridiplantae</taxon>
        <taxon>Streptophyta</taxon>
        <taxon>Embryophyta</taxon>
        <taxon>Bryophyta</taxon>
        <taxon>Sphagnophytina</taxon>
        <taxon>Sphagnopsida</taxon>
        <taxon>Sphagnales</taxon>
        <taxon>Sphagnaceae</taxon>
        <taxon>Sphagnum</taxon>
    </lineage>
</organism>
<keyword evidence="2" id="KW-1185">Reference proteome</keyword>
<dbReference type="Proteomes" id="UP001497512">
    <property type="component" value="Chromosome 7"/>
</dbReference>
<sequence length="147" mass="16271">MVRGTTSLLEIIAATVADIKCLITLSTDFQMYALKTLRIPLQGKHSPSAAAHKNSYGLTLYTSSSVNHGLKYLTCVSQSTSNNGIRYKSLEKRARTSAMFMLRRYYGLASMTGEGSEGTKMDVYKIDAKFLYEDQPHVLHVKLAPNA</sequence>
<evidence type="ECO:0000313" key="1">
    <source>
        <dbReference type="EMBL" id="CAK9232229.1"/>
    </source>
</evidence>
<gene>
    <name evidence="1" type="ORF">CSSPTR1EN2_LOCUS21153</name>
</gene>
<evidence type="ECO:0000313" key="2">
    <source>
        <dbReference type="Proteomes" id="UP001497512"/>
    </source>
</evidence>
<proteinExistence type="predicted"/>
<dbReference type="EMBL" id="OZ019899">
    <property type="protein sequence ID" value="CAK9232229.1"/>
    <property type="molecule type" value="Genomic_DNA"/>
</dbReference>
<reference evidence="1" key="1">
    <citation type="submission" date="2024-02" db="EMBL/GenBank/DDBJ databases">
        <authorList>
            <consortium name="ELIXIR-Norway"/>
            <consortium name="Elixir Norway"/>
        </authorList>
    </citation>
    <scope>NUCLEOTIDE SEQUENCE</scope>
</reference>
<name>A0ABP0UY13_9BRYO</name>
<protein>
    <submittedName>
        <fullName evidence="1">Uncharacterized protein</fullName>
    </submittedName>
</protein>